<dbReference type="PANTHER" id="PTHR30160:SF1">
    <property type="entry name" value="LIPOPOLYSACCHARIDE 1,2-N-ACETYLGLUCOSAMINETRANSFERASE-RELATED"/>
    <property type="match status" value="1"/>
</dbReference>
<sequence length="430" mass="46985">MSERWTAAIDALAWRTIRAAAIGHARATEAIAGARERRSRPDQVRKICLFAAIANRDNPHVPGLGDLISKNLFLKLLRQAYPNARLYCVAGPNLLRRYRDFMLKHGYIDEVVECPEPGARAPRRWIALIRTLRRQRFDLCVIDPSSTGLRAIQAYLSGIRERVGVPLDPVEAVFVNRTVALDFAQAGRFPDLLDSTRAFAEAAGVDIGLHVPGPGRCFPYVADEAHEQRRGLRIAVHIGGDAHWNRRWPLTHYRELCARLCRIDGAGVVLVGGASEAAEIASLRAAVIAADPAADIHDASGGSLNHMAAQLDRADLFVGNDSAPMHIAAALGKPVVVPCGPIGPELWQRMYAARVVRGEHACSRPSAFSLQRHGQRQFSCAEFHCPYAYDPRDPTYPRCLSDTGVQQVFDAVLDSVAARCGANASAASRC</sequence>
<dbReference type="CDD" id="cd03789">
    <property type="entry name" value="GT9_LPS_heptosyltransferase"/>
    <property type="match status" value="1"/>
</dbReference>
<reference evidence="3" key="1">
    <citation type="journal article" date="2022" name="Phytopathology">
        <title>Whole genome sequencing-based tracing of a 2022 introduction and outbreak of Xanthomonas hortorum pv. pelargonii.</title>
        <authorList>
            <person name="Iruegas Bocardo F."/>
            <person name="Weisberg A.J."/>
            <person name="Riutta E.R."/>
            <person name="Kilday K.B."/>
            <person name="Bonkowski J.C."/>
            <person name="Creswell T.C."/>
            <person name="Daughtrey M."/>
            <person name="Rane K.K."/>
            <person name="Grunwald N.J."/>
            <person name="Chang J.H."/>
            <person name="Putnam M."/>
        </authorList>
    </citation>
    <scope>NUCLEOTIDE SEQUENCE</scope>
    <source>
        <strain evidence="3">22-338</strain>
    </source>
</reference>
<name>A0A9X4H6N3_9XANT</name>
<dbReference type="GO" id="GO:0005829">
    <property type="term" value="C:cytosol"/>
    <property type="evidence" value="ECO:0007669"/>
    <property type="project" value="TreeGrafter"/>
</dbReference>
<proteinExistence type="predicted"/>
<accession>A0A9X4H6N3</accession>
<dbReference type="Gene3D" id="3.40.50.2000">
    <property type="entry name" value="Glycogen Phosphorylase B"/>
    <property type="match status" value="2"/>
</dbReference>
<gene>
    <name evidence="3" type="ORF">NY667_13975</name>
</gene>
<evidence type="ECO:0000256" key="2">
    <source>
        <dbReference type="ARBA" id="ARBA00022679"/>
    </source>
</evidence>
<dbReference type="Pfam" id="PF01075">
    <property type="entry name" value="Glyco_transf_9"/>
    <property type="match status" value="1"/>
</dbReference>
<dbReference type="AlphaFoldDB" id="A0A9X4H6N3"/>
<keyword evidence="1" id="KW-0328">Glycosyltransferase</keyword>
<keyword evidence="2" id="KW-0808">Transferase</keyword>
<evidence type="ECO:0000256" key="1">
    <source>
        <dbReference type="ARBA" id="ARBA00022676"/>
    </source>
</evidence>
<comment type="caution">
    <text evidence="3">The sequence shown here is derived from an EMBL/GenBank/DDBJ whole genome shotgun (WGS) entry which is preliminary data.</text>
</comment>
<dbReference type="InterPro" id="IPR051199">
    <property type="entry name" value="LPS_LOS_Heptosyltrfase"/>
</dbReference>
<dbReference type="InterPro" id="IPR002201">
    <property type="entry name" value="Glyco_trans_9"/>
</dbReference>
<dbReference type="EMBL" id="JANWTP010000044">
    <property type="protein sequence ID" value="MDC8638892.1"/>
    <property type="molecule type" value="Genomic_DNA"/>
</dbReference>
<evidence type="ECO:0000313" key="3">
    <source>
        <dbReference type="EMBL" id="MDC8638892.1"/>
    </source>
</evidence>
<dbReference type="GO" id="GO:0008713">
    <property type="term" value="F:ADP-heptose-lipopolysaccharide heptosyltransferase activity"/>
    <property type="evidence" value="ECO:0007669"/>
    <property type="project" value="TreeGrafter"/>
</dbReference>
<organism evidence="3 4">
    <name type="scientific">Xanthomonas hortorum pv. hederae</name>
    <dbReference type="NCBI Taxonomy" id="453603"/>
    <lineage>
        <taxon>Bacteria</taxon>
        <taxon>Pseudomonadati</taxon>
        <taxon>Pseudomonadota</taxon>
        <taxon>Gammaproteobacteria</taxon>
        <taxon>Lysobacterales</taxon>
        <taxon>Lysobacteraceae</taxon>
        <taxon>Xanthomonas</taxon>
    </lineage>
</organism>
<protein>
    <submittedName>
        <fullName evidence="3">Glycosyltransferase family 9 protein</fullName>
    </submittedName>
</protein>
<dbReference type="RefSeq" id="WP_154832019.1">
    <property type="nucleotide sequence ID" value="NZ_CP168178.1"/>
</dbReference>
<evidence type="ECO:0000313" key="4">
    <source>
        <dbReference type="Proteomes" id="UP001140230"/>
    </source>
</evidence>
<dbReference type="PANTHER" id="PTHR30160">
    <property type="entry name" value="TETRAACYLDISACCHARIDE 4'-KINASE-RELATED"/>
    <property type="match status" value="1"/>
</dbReference>
<reference evidence="3" key="2">
    <citation type="submission" date="2022-08" db="EMBL/GenBank/DDBJ databases">
        <authorList>
            <person name="Iruegas-Bocardo F."/>
            <person name="Weisberg A.J."/>
            <person name="Riutta E.R."/>
            <person name="Kilday K."/>
            <person name="Bonkowski J.C."/>
            <person name="Creswell T."/>
            <person name="Daughtrey M.L."/>
            <person name="Rane K."/>
            <person name="Grunwald N.J."/>
            <person name="Chang J.H."/>
            <person name="Putnam M.L."/>
        </authorList>
    </citation>
    <scope>NUCLEOTIDE SEQUENCE</scope>
    <source>
        <strain evidence="3">22-338</strain>
    </source>
</reference>
<dbReference type="SUPFAM" id="SSF53756">
    <property type="entry name" value="UDP-Glycosyltransferase/glycogen phosphorylase"/>
    <property type="match status" value="1"/>
</dbReference>
<dbReference type="GO" id="GO:0009244">
    <property type="term" value="P:lipopolysaccharide core region biosynthetic process"/>
    <property type="evidence" value="ECO:0007669"/>
    <property type="project" value="TreeGrafter"/>
</dbReference>
<dbReference type="Proteomes" id="UP001140230">
    <property type="component" value="Unassembled WGS sequence"/>
</dbReference>